<comment type="caution">
    <text evidence="1">The sequence shown here is derived from an EMBL/GenBank/DDBJ whole genome shotgun (WGS) entry which is preliminary data.</text>
</comment>
<evidence type="ECO:0000313" key="1">
    <source>
        <dbReference type="EMBL" id="KAJ4845164.1"/>
    </source>
</evidence>
<protein>
    <recommendedName>
        <fullName evidence="3">DYW domain-containing protein</fullName>
    </recommendedName>
</protein>
<evidence type="ECO:0008006" key="3">
    <source>
        <dbReference type="Google" id="ProtNLM"/>
    </source>
</evidence>
<evidence type="ECO:0000313" key="2">
    <source>
        <dbReference type="Proteomes" id="UP001141552"/>
    </source>
</evidence>
<name>A0A9Q0G7T7_9ROSI</name>
<organism evidence="1 2">
    <name type="scientific">Turnera subulata</name>
    <dbReference type="NCBI Taxonomy" id="218843"/>
    <lineage>
        <taxon>Eukaryota</taxon>
        <taxon>Viridiplantae</taxon>
        <taxon>Streptophyta</taxon>
        <taxon>Embryophyta</taxon>
        <taxon>Tracheophyta</taxon>
        <taxon>Spermatophyta</taxon>
        <taxon>Magnoliopsida</taxon>
        <taxon>eudicotyledons</taxon>
        <taxon>Gunneridae</taxon>
        <taxon>Pentapetalae</taxon>
        <taxon>rosids</taxon>
        <taxon>fabids</taxon>
        <taxon>Malpighiales</taxon>
        <taxon>Passifloraceae</taxon>
        <taxon>Turnera</taxon>
    </lineage>
</organism>
<proteinExistence type="predicted"/>
<gene>
    <name evidence="1" type="ORF">Tsubulata_018449</name>
</gene>
<reference evidence="1" key="2">
    <citation type="journal article" date="2023" name="Plants (Basel)">
        <title>Annotation of the Turnera subulata (Passifloraceae) Draft Genome Reveals the S-Locus Evolved after the Divergence of Turneroideae from Passifloroideae in a Stepwise Manner.</title>
        <authorList>
            <person name="Henning P.M."/>
            <person name="Roalson E.H."/>
            <person name="Mir W."/>
            <person name="McCubbin A.G."/>
            <person name="Shore J.S."/>
        </authorList>
    </citation>
    <scope>NUCLEOTIDE SEQUENCE</scope>
    <source>
        <strain evidence="1">F60SS</strain>
    </source>
</reference>
<accession>A0A9Q0G7T7</accession>
<keyword evidence="2" id="KW-1185">Reference proteome</keyword>
<dbReference type="OrthoDB" id="1850776at2759"/>
<dbReference type="AlphaFoldDB" id="A0A9Q0G7T7"/>
<sequence length="127" mass="14403">MFFLIHRLGPVLDSFLRILWDWENAHSLRSEMKHNGVYKEPGCSWIEVKDLTYVFYAGDISCERGNEIVNLLKELEDRMMERGYVGGSSGLVFVDVEQEAKEAIVGLHSERLALGFGLISIPKGITI</sequence>
<dbReference type="EMBL" id="JAKUCV010001756">
    <property type="protein sequence ID" value="KAJ4845164.1"/>
    <property type="molecule type" value="Genomic_DNA"/>
</dbReference>
<dbReference type="Proteomes" id="UP001141552">
    <property type="component" value="Unassembled WGS sequence"/>
</dbReference>
<reference evidence="1" key="1">
    <citation type="submission" date="2022-02" db="EMBL/GenBank/DDBJ databases">
        <authorList>
            <person name="Henning P.M."/>
            <person name="McCubbin A.G."/>
            <person name="Shore J.S."/>
        </authorList>
    </citation>
    <scope>NUCLEOTIDE SEQUENCE</scope>
    <source>
        <strain evidence="1">F60SS</strain>
        <tissue evidence="1">Leaves</tissue>
    </source>
</reference>